<dbReference type="Gene3D" id="1.10.1200.10">
    <property type="entry name" value="ACP-like"/>
    <property type="match status" value="1"/>
</dbReference>
<dbReference type="SUPFAM" id="SSF53901">
    <property type="entry name" value="Thiolase-like"/>
    <property type="match status" value="1"/>
</dbReference>
<keyword evidence="6" id="KW-0511">Multifunctional enzyme</keyword>
<organism evidence="12 13">
    <name type="scientific">Aspergillus leporis</name>
    <dbReference type="NCBI Taxonomy" id="41062"/>
    <lineage>
        <taxon>Eukaryota</taxon>
        <taxon>Fungi</taxon>
        <taxon>Dikarya</taxon>
        <taxon>Ascomycota</taxon>
        <taxon>Pezizomycotina</taxon>
        <taxon>Eurotiomycetes</taxon>
        <taxon>Eurotiomycetidae</taxon>
        <taxon>Eurotiales</taxon>
        <taxon>Aspergillaceae</taxon>
        <taxon>Aspergillus</taxon>
        <taxon>Aspergillus subgen. Circumdati</taxon>
    </lineage>
</organism>
<dbReference type="InterPro" id="IPR032821">
    <property type="entry name" value="PKS_assoc"/>
</dbReference>
<accession>A0A5N5X3S7</accession>
<dbReference type="InterPro" id="IPR020841">
    <property type="entry name" value="PKS_Beta-ketoAc_synthase_dom"/>
</dbReference>
<dbReference type="SUPFAM" id="SSF55048">
    <property type="entry name" value="Probable ACP-binding domain of malonyl-CoA ACP transacylase"/>
    <property type="match status" value="1"/>
</dbReference>
<keyword evidence="2" id="KW-0597">Phosphoprotein</keyword>
<dbReference type="InterPro" id="IPR036291">
    <property type="entry name" value="NAD(P)-bd_dom_sf"/>
</dbReference>
<keyword evidence="5" id="KW-0560">Oxidoreductase</keyword>
<dbReference type="InterPro" id="IPR009081">
    <property type="entry name" value="PP-bd_ACP"/>
</dbReference>
<dbReference type="GO" id="GO:0008270">
    <property type="term" value="F:zinc ion binding"/>
    <property type="evidence" value="ECO:0007669"/>
    <property type="project" value="InterPro"/>
</dbReference>
<dbReference type="SUPFAM" id="SSF51735">
    <property type="entry name" value="NAD(P)-binding Rossmann-fold domains"/>
    <property type="match status" value="2"/>
</dbReference>
<dbReference type="GO" id="GO:0044550">
    <property type="term" value="P:secondary metabolite biosynthetic process"/>
    <property type="evidence" value="ECO:0007669"/>
    <property type="project" value="UniProtKB-ARBA"/>
</dbReference>
<dbReference type="SMART" id="SM00825">
    <property type="entry name" value="PKS_KS"/>
    <property type="match status" value="1"/>
</dbReference>
<dbReference type="InterPro" id="IPR057326">
    <property type="entry name" value="KR_dom"/>
</dbReference>
<feature type="region of interest" description="C-terminal hotdog fold" evidence="8">
    <location>
        <begin position="1112"/>
        <end position="1261"/>
    </location>
</feature>
<evidence type="ECO:0000256" key="7">
    <source>
        <dbReference type="ARBA" id="ARBA00023315"/>
    </source>
</evidence>
<dbReference type="CDD" id="cd05195">
    <property type="entry name" value="enoyl_red"/>
    <property type="match status" value="1"/>
</dbReference>
<dbReference type="InterPro" id="IPR049552">
    <property type="entry name" value="PKS_DH_N"/>
</dbReference>
<feature type="domain" description="PKS/mFAS DH" evidence="11">
    <location>
        <begin position="949"/>
        <end position="1261"/>
    </location>
</feature>
<feature type="active site" description="Proton acceptor; for dehydratase activity" evidence="8">
    <location>
        <position position="981"/>
    </location>
</feature>
<dbReference type="PROSITE" id="PS00606">
    <property type="entry name" value="KS3_1"/>
    <property type="match status" value="1"/>
</dbReference>
<dbReference type="Pfam" id="PF00698">
    <property type="entry name" value="Acyl_transf_1"/>
    <property type="match status" value="1"/>
</dbReference>
<dbReference type="InterPro" id="IPR016035">
    <property type="entry name" value="Acyl_Trfase/lysoPLipase"/>
</dbReference>
<evidence type="ECO:0000256" key="2">
    <source>
        <dbReference type="ARBA" id="ARBA00022553"/>
    </source>
</evidence>
<name>A0A5N5X3S7_9EURO</name>
<sequence>MSTCPEQGLQPLAIVGLSLKFPGDAVTPDAFWEMLLEGRVTSGEFPPDRLNIDAYHHPDRDRLDRLSIRGGNFMKGDMGAFDAAFFTINATEAEAMDPQQRLILEASYRALENAGITVEEVSGSKTCVFTGSFSHDYNTLQVKDPMTVPKWLATGTSMNMLSNRVSWFFNLQGPSASVDTACSSSLMAIDLACQSIWSGNSSMGLAIGSNTILALENSLSLDNLGLLSKDSRSYSFDQRGNGYARGEGVGVLVIRPLKEAIRHGDTIRAVIRSSASNQDGRTPGIMQPSMAMQEQLIRDTYAKGGLDLATTRYFEAHGTGGGSVKSAVGHLEGASGVAGVIKAVLALEKGVIPGNADLKTLNPRIDDEFLHVKIPQAPIPWPVDGLRRASISSFGFGGSNVHIVLDDALNFLQLQGLQGHHNTKPHLNSLCSECDHAINGSIVPNTSSRQYGILEGPVNEAKLLVWSAADENGISRIQDTWRSFFSSPQAPYKDKETYLDNLAYTLANRRSHHLWRTFTTVRPSDDWSAIVDKFVRPNRSMTSPNLAFVFTGQGAQWFAMGRELLNSYPIFRNSIQEANDYLQTLGCQWDLLEELQRPENLSNVNKAEYSQPLCTALQVGLIDLLSHFNITPRAVVGHSAGEIAAAYCTFAISRRSAWKIAFHRGQWSSKLEKSSHIKGAMLAVGMPLKEIEPYFESVAKECEILRLTVACINSPKSLTISGEETQIDMLKSLLSAQDIFCRKLKVRVAYHSFQMHEIAAQYQAAMGKLDACTEQRAPLEMVSSVTGTWINPEDLRQPEYWVRNMVSPVKFSEALSNLCSKTEPPKRKIDRSHRRALQIHHLVELGPHSALQAPVKETLKSENRSRVTYHSLLVRGIPAIDTVLTVAGHLHTAGYSIDLSAVNKLDTSKAKSPLKSLPDLPEYPFNHSKSYWHESQISRNQRLPKIGKKDLLGAPDPNWNPLEPRWRNVIKLPEMPWVKDHRINGTILYPAAGMIVMAIEATKQLATTGRQISGFNVKDVNLHAAIPIHGQDEVVETAFHMLPIKQLMSATSQWFEFRLYTNIDSTWLPNCSGAIQMTYYPEKPDPMDSSRLERELTNQQISSYLQAGKECTSEAEIHGLYSHLEKCGYGYGETFRGITALNVNPGDHTCVTSEVSNRLSTQQETIHPTALDALIQTSLWPMTRCGAEIIPTAVPTYIKNISISAEGLKVPSGNLKVHTAIKISAGSEVSASITAFDHQLENTVITVDGLRCTAVDYSAVTETNQSTDDNLCHQVEWKPDIRLMKNKDIDQVCREAYADPPTPEEFFTEIDFLLLVRLLEALDVLTKRELSPSKPQLKRYLEWAAAQKKLLDDGQLLFSSKPWTNRFHDSKYIQSLETRLSESNKQGRFLVSVAQNLTKLLTEELDPLEFIFTNDLIDGHYYESLDVSNSSRRIMAYLELLAHANPQMKVLEIGAGTGSATAIFLRTLGRGQDSSKSPKYAHWEYTDISRSFFGEAGKQFALEGDRMGFSTLNIELDPEQQGFECGTYDMIVASLVLHATVDLTRTLTHARKLLKPGGKLIMNEMTNPARSAFVFGLLEGWWLGSESYRSLGPCVDEAHWHELLLQTGFSGCDLVFPDFEESTCHENTVIVTTAMQHSATTPESRHIQIVHDPTDHFQVELAQLLVQGCRGLTESPVQCVTLEETRSSNDLIRVFLLEYSKPILSDAHEELFTKLQSLFISPGTTLWITRGGGKHFKQPHLHLIEGLFRVLNEEDGGRDRYVLALEPQQTEKRPHHQLVLDLISQILSSVSNMVDFEYTEHEGVLQVGRVVSHKPLNNAVSTQTNPQQAVMRPFGCGIPLSLDVASSNMTNGFQFIEAESRDRPLAANEVELEVGCVGVNFRDILVALGQLTIGSVGLECSGIITRVGAECRKFKKGDKVVGFLPNCYSTHIRFQETDPVVLIPEGVSLPAAASVPANFITAYIGLKELARIQPGESVLIHSGAGGTGQAAIQIAKHFGAQVFTTVGSESKKAFLIETYGIHESHIYSSRSTLFSKGVMHQTKGKGVDIVFNSLSGESLLKTWECIAPYGRFIEIGKRDILANSKLPMMQFAKNTTFSSLDLGSWANDRPEACISALRTIFDLIVGGQLRPPSPIAIYGIGEMEKAFRLMQGGKHHGKLVMEMRRDDMVTMVLKTKPNSWFDPNATYVVSGGLGGLGQNAVNWLVVRGARNLLLLSRSGGDSPEGREILDSLRARGVKVMAPACNVNDVQALRKSLDDCRQHMPPIKGCIQGAMVLRDATFVDMSYTAWQTAVNPKVQGSWNLHELLPRGMDFFIMLSSITGLTGSRGQANYAAGNTFQDALARYRVGIGERATSLDLGVFTFAGAVAKDPKLREIMQNNSVLEPVTEAQFHALLDSYCDPDVCQDLGLACQASIGIQPAAMERGAGRAYWLEKPLFGFIGLEEASHDDQQGQGRGVNIAAVFQRATSLAEATASSVEALTLKLCRVLSLSESDIEENKPLHEYGVDSLVAVELRSWFSKEMLADVAVFDIMGRATVASLAHLAADRSKLEKGWSA</sequence>
<dbReference type="InterPro" id="IPR016039">
    <property type="entry name" value="Thiolase-like"/>
</dbReference>
<dbReference type="PROSITE" id="PS52004">
    <property type="entry name" value="KS3_2"/>
    <property type="match status" value="1"/>
</dbReference>
<dbReference type="InterPro" id="IPR049900">
    <property type="entry name" value="PKS_mFAS_DH"/>
</dbReference>
<dbReference type="GO" id="GO:0031177">
    <property type="term" value="F:phosphopantetheine binding"/>
    <property type="evidence" value="ECO:0007669"/>
    <property type="project" value="InterPro"/>
</dbReference>
<feature type="domain" description="Carrier" evidence="9">
    <location>
        <begin position="2471"/>
        <end position="2548"/>
    </location>
</feature>
<dbReference type="Gene3D" id="3.40.50.720">
    <property type="entry name" value="NAD(P)-binding Rossmann-like Domain"/>
    <property type="match status" value="2"/>
</dbReference>
<evidence type="ECO:0000259" key="10">
    <source>
        <dbReference type="PROSITE" id="PS52004"/>
    </source>
</evidence>
<dbReference type="InterPro" id="IPR020807">
    <property type="entry name" value="PKS_DH"/>
</dbReference>
<evidence type="ECO:0000259" key="11">
    <source>
        <dbReference type="PROSITE" id="PS52019"/>
    </source>
</evidence>
<dbReference type="Gene3D" id="3.30.70.3290">
    <property type="match status" value="1"/>
</dbReference>
<dbReference type="Gene3D" id="3.40.366.10">
    <property type="entry name" value="Malonyl-Coenzyme A Acyl Carrier Protein, domain 2"/>
    <property type="match status" value="1"/>
</dbReference>
<dbReference type="Pfam" id="PF08242">
    <property type="entry name" value="Methyltransf_12"/>
    <property type="match status" value="1"/>
</dbReference>
<dbReference type="SMART" id="SM00822">
    <property type="entry name" value="PKS_KR"/>
    <property type="match status" value="1"/>
</dbReference>
<keyword evidence="13" id="KW-1185">Reference proteome</keyword>
<dbReference type="CDD" id="cd00833">
    <property type="entry name" value="PKS"/>
    <property type="match status" value="1"/>
</dbReference>
<evidence type="ECO:0000313" key="12">
    <source>
        <dbReference type="EMBL" id="KAB8074707.1"/>
    </source>
</evidence>
<dbReference type="Pfam" id="PF14765">
    <property type="entry name" value="PS-DH"/>
    <property type="match status" value="1"/>
</dbReference>
<dbReference type="Pfam" id="PF21089">
    <property type="entry name" value="PKS_DH_N"/>
    <property type="match status" value="1"/>
</dbReference>
<keyword evidence="1" id="KW-0596">Phosphopantetheine</keyword>
<dbReference type="InterPro" id="IPR049551">
    <property type="entry name" value="PKS_DH_C"/>
</dbReference>
<dbReference type="InterPro" id="IPR050091">
    <property type="entry name" value="PKS_NRPS_Biosynth_Enz"/>
</dbReference>
<dbReference type="InterPro" id="IPR011032">
    <property type="entry name" value="GroES-like_sf"/>
</dbReference>
<dbReference type="PROSITE" id="PS50075">
    <property type="entry name" value="CARRIER"/>
    <property type="match status" value="1"/>
</dbReference>
<dbReference type="GO" id="GO:0016491">
    <property type="term" value="F:oxidoreductase activity"/>
    <property type="evidence" value="ECO:0007669"/>
    <property type="project" value="UniProtKB-KW"/>
</dbReference>
<dbReference type="OrthoDB" id="329835at2759"/>
<dbReference type="InterPro" id="IPR029063">
    <property type="entry name" value="SAM-dependent_MTases_sf"/>
</dbReference>
<dbReference type="InterPro" id="IPR016036">
    <property type="entry name" value="Malonyl_transacylase_ACP-bd"/>
</dbReference>
<dbReference type="InterPro" id="IPR014043">
    <property type="entry name" value="Acyl_transferase_dom"/>
</dbReference>
<evidence type="ECO:0000256" key="5">
    <source>
        <dbReference type="ARBA" id="ARBA00023002"/>
    </source>
</evidence>
<dbReference type="Gene3D" id="3.10.129.110">
    <property type="entry name" value="Polyketide synthase dehydratase"/>
    <property type="match status" value="1"/>
</dbReference>
<dbReference type="SMART" id="SM00827">
    <property type="entry name" value="PKS_AT"/>
    <property type="match status" value="1"/>
</dbReference>
<evidence type="ECO:0000313" key="13">
    <source>
        <dbReference type="Proteomes" id="UP000326565"/>
    </source>
</evidence>
<dbReference type="SMART" id="SM00829">
    <property type="entry name" value="PKS_ER"/>
    <property type="match status" value="1"/>
</dbReference>
<dbReference type="Gene3D" id="3.40.47.10">
    <property type="match status" value="1"/>
</dbReference>
<dbReference type="InterPro" id="IPR013154">
    <property type="entry name" value="ADH-like_N"/>
</dbReference>
<dbReference type="InterPro" id="IPR006162">
    <property type="entry name" value="Ppantetheine_attach_site"/>
</dbReference>
<dbReference type="Gene3D" id="3.90.180.10">
    <property type="entry name" value="Medium-chain alcohol dehydrogenases, catalytic domain"/>
    <property type="match status" value="1"/>
</dbReference>
<dbReference type="Gene3D" id="3.40.50.150">
    <property type="entry name" value="Vaccinia Virus protein VP39"/>
    <property type="match status" value="1"/>
</dbReference>
<proteinExistence type="predicted"/>
<dbReference type="InterPro" id="IPR013217">
    <property type="entry name" value="Methyltransf_12"/>
</dbReference>
<dbReference type="FunFam" id="3.40.50.720:FF:000209">
    <property type="entry name" value="Polyketide synthase Pks12"/>
    <property type="match status" value="1"/>
</dbReference>
<evidence type="ECO:0008006" key="14">
    <source>
        <dbReference type="Google" id="ProtNLM"/>
    </source>
</evidence>
<gene>
    <name evidence="12" type="ORF">BDV29DRAFT_201199</name>
</gene>
<dbReference type="InterPro" id="IPR036736">
    <property type="entry name" value="ACP-like_sf"/>
</dbReference>
<evidence type="ECO:0000256" key="6">
    <source>
        <dbReference type="ARBA" id="ARBA00023268"/>
    </source>
</evidence>
<dbReference type="InterPro" id="IPR018201">
    <property type="entry name" value="Ketoacyl_synth_AS"/>
</dbReference>
<dbReference type="InterPro" id="IPR020806">
    <property type="entry name" value="PKS_PP-bd"/>
</dbReference>
<dbReference type="InterPro" id="IPR020843">
    <property type="entry name" value="ER"/>
</dbReference>
<dbReference type="SUPFAM" id="SSF53335">
    <property type="entry name" value="S-adenosyl-L-methionine-dependent methyltransferases"/>
    <property type="match status" value="1"/>
</dbReference>
<dbReference type="GO" id="GO:1901336">
    <property type="term" value="P:lactone biosynthetic process"/>
    <property type="evidence" value="ECO:0007669"/>
    <property type="project" value="UniProtKB-ARBA"/>
</dbReference>
<dbReference type="InterPro" id="IPR013968">
    <property type="entry name" value="PKS_KR"/>
</dbReference>
<protein>
    <recommendedName>
        <fullName evidence="14">Polyketide synthase</fullName>
    </recommendedName>
</protein>
<dbReference type="Pfam" id="PF08659">
    <property type="entry name" value="KR"/>
    <property type="match status" value="1"/>
</dbReference>
<dbReference type="SMART" id="SM00823">
    <property type="entry name" value="PKS_PP"/>
    <property type="match status" value="1"/>
</dbReference>
<dbReference type="Pfam" id="PF00109">
    <property type="entry name" value="ketoacyl-synt"/>
    <property type="match status" value="1"/>
</dbReference>
<evidence type="ECO:0000256" key="4">
    <source>
        <dbReference type="ARBA" id="ARBA00022857"/>
    </source>
</evidence>
<keyword evidence="4" id="KW-0521">NADP</keyword>
<dbReference type="Pfam" id="PF13602">
    <property type="entry name" value="ADH_zinc_N_2"/>
    <property type="match status" value="1"/>
</dbReference>
<dbReference type="SUPFAM" id="SSF52151">
    <property type="entry name" value="FabD/lysophospholipase-like"/>
    <property type="match status" value="1"/>
</dbReference>
<dbReference type="PROSITE" id="PS01162">
    <property type="entry name" value="QOR_ZETA_CRYSTAL"/>
    <property type="match status" value="1"/>
</dbReference>
<evidence type="ECO:0000256" key="3">
    <source>
        <dbReference type="ARBA" id="ARBA00022679"/>
    </source>
</evidence>
<dbReference type="GO" id="GO:0006633">
    <property type="term" value="P:fatty acid biosynthetic process"/>
    <property type="evidence" value="ECO:0007669"/>
    <property type="project" value="InterPro"/>
</dbReference>
<reference evidence="12 13" key="1">
    <citation type="submission" date="2019-04" db="EMBL/GenBank/DDBJ databases">
        <title>Friends and foes A comparative genomics study of 23 Aspergillus species from section Flavi.</title>
        <authorList>
            <consortium name="DOE Joint Genome Institute"/>
            <person name="Kjaerbolling I."/>
            <person name="Vesth T."/>
            <person name="Frisvad J.C."/>
            <person name="Nybo J.L."/>
            <person name="Theobald S."/>
            <person name="Kildgaard S."/>
            <person name="Isbrandt T."/>
            <person name="Kuo A."/>
            <person name="Sato A."/>
            <person name="Lyhne E.K."/>
            <person name="Kogle M.E."/>
            <person name="Wiebenga A."/>
            <person name="Kun R.S."/>
            <person name="Lubbers R.J."/>
            <person name="Makela M.R."/>
            <person name="Barry K."/>
            <person name="Chovatia M."/>
            <person name="Clum A."/>
            <person name="Daum C."/>
            <person name="Haridas S."/>
            <person name="He G."/>
            <person name="LaButti K."/>
            <person name="Lipzen A."/>
            <person name="Mondo S."/>
            <person name="Riley R."/>
            <person name="Salamov A."/>
            <person name="Simmons B.A."/>
            <person name="Magnuson J.K."/>
            <person name="Henrissat B."/>
            <person name="Mortensen U.H."/>
            <person name="Larsen T.O."/>
            <person name="Devries R.P."/>
            <person name="Grigoriev I.V."/>
            <person name="Machida M."/>
            <person name="Baker S.E."/>
            <person name="Andersen M.R."/>
        </authorList>
    </citation>
    <scope>NUCLEOTIDE SEQUENCE [LARGE SCALE GENOMIC DNA]</scope>
    <source>
        <strain evidence="12 13">CBS 151.66</strain>
    </source>
</reference>
<keyword evidence="7" id="KW-0012">Acyltransferase</keyword>
<dbReference type="CDD" id="cd02440">
    <property type="entry name" value="AdoMet_MTases"/>
    <property type="match status" value="1"/>
</dbReference>
<keyword evidence="3" id="KW-0808">Transferase</keyword>
<dbReference type="Pfam" id="PF16197">
    <property type="entry name" value="KAsynt_C_assoc"/>
    <property type="match status" value="1"/>
</dbReference>
<feature type="region of interest" description="N-terminal hotdog fold" evidence="8">
    <location>
        <begin position="949"/>
        <end position="1082"/>
    </location>
</feature>
<dbReference type="PROSITE" id="PS52019">
    <property type="entry name" value="PKS_MFAS_DH"/>
    <property type="match status" value="1"/>
</dbReference>
<dbReference type="PANTHER" id="PTHR43775">
    <property type="entry name" value="FATTY ACID SYNTHASE"/>
    <property type="match status" value="1"/>
</dbReference>
<dbReference type="Pfam" id="PF08240">
    <property type="entry name" value="ADH_N"/>
    <property type="match status" value="1"/>
</dbReference>
<dbReference type="InterPro" id="IPR001227">
    <property type="entry name" value="Ac_transferase_dom_sf"/>
</dbReference>
<dbReference type="InterPro" id="IPR014031">
    <property type="entry name" value="Ketoacyl_synth_C"/>
</dbReference>
<evidence type="ECO:0000256" key="1">
    <source>
        <dbReference type="ARBA" id="ARBA00022450"/>
    </source>
</evidence>
<dbReference type="GO" id="GO:0004312">
    <property type="term" value="F:fatty acid synthase activity"/>
    <property type="evidence" value="ECO:0007669"/>
    <property type="project" value="TreeGrafter"/>
</dbReference>
<dbReference type="SUPFAM" id="SSF47336">
    <property type="entry name" value="ACP-like"/>
    <property type="match status" value="1"/>
</dbReference>
<evidence type="ECO:0000256" key="8">
    <source>
        <dbReference type="PROSITE-ProRule" id="PRU01363"/>
    </source>
</evidence>
<dbReference type="PANTHER" id="PTHR43775:SF29">
    <property type="entry name" value="ASPERFURANONE POLYKETIDE SYNTHASE AFOG-RELATED"/>
    <property type="match status" value="1"/>
</dbReference>
<dbReference type="SMART" id="SM00826">
    <property type="entry name" value="PKS_DH"/>
    <property type="match status" value="1"/>
</dbReference>
<dbReference type="Pfam" id="PF23297">
    <property type="entry name" value="ACP_SdgA_C"/>
    <property type="match status" value="1"/>
</dbReference>
<dbReference type="Pfam" id="PF02801">
    <property type="entry name" value="Ketoacyl-synt_C"/>
    <property type="match status" value="2"/>
</dbReference>
<dbReference type="InterPro" id="IPR014030">
    <property type="entry name" value="Ketoacyl_synth_N"/>
</dbReference>
<dbReference type="GO" id="GO:0004315">
    <property type="term" value="F:3-oxoacyl-[acyl-carrier-protein] synthase activity"/>
    <property type="evidence" value="ECO:0007669"/>
    <property type="project" value="InterPro"/>
</dbReference>
<feature type="active site" description="Proton donor; for dehydratase activity" evidence="8">
    <location>
        <position position="1172"/>
    </location>
</feature>
<dbReference type="PROSITE" id="PS00012">
    <property type="entry name" value="PHOSPHOPANTETHEINE"/>
    <property type="match status" value="1"/>
</dbReference>
<dbReference type="InterPro" id="IPR002364">
    <property type="entry name" value="Quin_OxRdtase/zeta-crystal_CS"/>
</dbReference>
<evidence type="ECO:0000259" key="9">
    <source>
        <dbReference type="PROSITE" id="PS50075"/>
    </source>
</evidence>
<dbReference type="EMBL" id="ML732205">
    <property type="protein sequence ID" value="KAB8074707.1"/>
    <property type="molecule type" value="Genomic_DNA"/>
</dbReference>
<feature type="domain" description="Ketosynthase family 3 (KS3)" evidence="10">
    <location>
        <begin position="9"/>
        <end position="407"/>
    </location>
</feature>
<dbReference type="SUPFAM" id="SSF50129">
    <property type="entry name" value="GroES-like"/>
    <property type="match status" value="1"/>
</dbReference>
<dbReference type="InterPro" id="IPR042104">
    <property type="entry name" value="PKS_dehydratase_sf"/>
</dbReference>
<dbReference type="Proteomes" id="UP000326565">
    <property type="component" value="Unassembled WGS sequence"/>
</dbReference>